<keyword evidence="3" id="KW-1185">Reference proteome</keyword>
<reference evidence="2 3" key="1">
    <citation type="submission" date="2020-05" db="EMBL/GenBank/DDBJ databases">
        <title>Genomic Encyclopedia of Type Strains, Phase IV (KMG-V): Genome sequencing to study the core and pangenomes of soil and plant-associated prokaryotes.</title>
        <authorList>
            <person name="Whitman W."/>
        </authorList>
    </citation>
    <scope>NUCLEOTIDE SEQUENCE [LARGE SCALE GENOMIC DNA]</scope>
    <source>
        <strain evidence="2 3">C29</strain>
    </source>
</reference>
<comment type="caution">
    <text evidence="2">The sequence shown here is derived from an EMBL/GenBank/DDBJ whole genome shotgun (WGS) entry which is preliminary data.</text>
</comment>
<evidence type="ECO:0000313" key="3">
    <source>
        <dbReference type="Proteomes" id="UP001516061"/>
    </source>
</evidence>
<name>A0ABX2G6I7_9BURK</name>
<organism evidence="2 3">
    <name type="scientific">Sphaerotilus uruguayifluvii</name>
    <dbReference type="NCBI Taxonomy" id="2735897"/>
    <lineage>
        <taxon>Bacteria</taxon>
        <taxon>Pseudomonadati</taxon>
        <taxon>Pseudomonadota</taxon>
        <taxon>Betaproteobacteria</taxon>
        <taxon>Burkholderiales</taxon>
        <taxon>Sphaerotilaceae</taxon>
        <taxon>Sphaerotilus</taxon>
    </lineage>
</organism>
<proteinExistence type="predicted"/>
<dbReference type="PANTHER" id="PTHR17985">
    <property type="entry name" value="SER/THR-RICH PROTEIN T10 IN DGCR REGION"/>
    <property type="match status" value="1"/>
</dbReference>
<gene>
    <name evidence="2" type="ORF">HNQ01_003397</name>
</gene>
<dbReference type="InterPro" id="IPR008551">
    <property type="entry name" value="TANGO2"/>
</dbReference>
<sequence length="345" mass="38100">MCIALLAIDHSRRFPLVLVSNRDEFFDRPASRMGWWTPPGCGTEILSGRDQSSGGTWLGLSSTGRLALLTNVRDPRRHDAQAPSRGTIVPEWLTTESPPDRFWVRSALRGHNGFNLLAADFARGDCWWMSNQARSPVRLERGLFAVSNGGLDEPWPKVVRLRTQVEQAMGEAAASVDPAPASDRLAQQLLGLLADRQIAPDEQLPSTGVPLELERELSATFIRTGDGRYGTRCSTVLITERVGRHLVTQVYERSHPAGPGLALMRRATLKDWPPRYQTEPVLVEARQRAHRGSLDSPVHDDALDERDSRGEDAAADRSASRVVVPRVRSLIKPARPKAPPGTPRA</sequence>
<feature type="compositionally biased region" description="Basic and acidic residues" evidence="1">
    <location>
        <begin position="297"/>
        <end position="319"/>
    </location>
</feature>
<protein>
    <submittedName>
        <fullName evidence="2">Uncharacterized protein with NRDE domain</fullName>
    </submittedName>
</protein>
<dbReference type="Proteomes" id="UP001516061">
    <property type="component" value="Unassembled WGS sequence"/>
</dbReference>
<evidence type="ECO:0000313" key="2">
    <source>
        <dbReference type="EMBL" id="NRT57640.1"/>
    </source>
</evidence>
<evidence type="ECO:0000256" key="1">
    <source>
        <dbReference type="SAM" id="MobiDB-lite"/>
    </source>
</evidence>
<feature type="region of interest" description="Disordered" evidence="1">
    <location>
        <begin position="288"/>
        <end position="345"/>
    </location>
</feature>
<dbReference type="PANTHER" id="PTHR17985:SF8">
    <property type="entry name" value="TRANSPORT AND GOLGI ORGANIZATION PROTEIN 2 HOMOLOG"/>
    <property type="match status" value="1"/>
</dbReference>
<feature type="compositionally biased region" description="Pro residues" evidence="1">
    <location>
        <begin position="336"/>
        <end position="345"/>
    </location>
</feature>
<dbReference type="EMBL" id="JABSNM010000017">
    <property type="protein sequence ID" value="NRT57640.1"/>
    <property type="molecule type" value="Genomic_DNA"/>
</dbReference>
<accession>A0ABX2G6I7</accession>
<dbReference type="RefSeq" id="WP_173806605.1">
    <property type="nucleotide sequence ID" value="NZ_JABSNM010000017.1"/>
</dbReference>
<dbReference type="Pfam" id="PF05742">
    <property type="entry name" value="TANGO2"/>
    <property type="match status" value="1"/>
</dbReference>